<dbReference type="EMBL" id="CAESGF010000009">
    <property type="protein sequence ID" value="CAB4364049.1"/>
    <property type="molecule type" value="Genomic_DNA"/>
</dbReference>
<evidence type="ECO:0000313" key="5">
    <source>
        <dbReference type="EMBL" id="CAB4935445.1"/>
    </source>
</evidence>
<protein>
    <submittedName>
        <fullName evidence="5">Unannotated protein</fullName>
    </submittedName>
</protein>
<gene>
    <name evidence="3" type="ORF">UFOPK2656_01627</name>
    <name evidence="4" type="ORF">UFOPK3099_01414</name>
    <name evidence="5" type="ORF">UFOPK3651_01769</name>
    <name evidence="6" type="ORF">UFOPK3931_01487</name>
    <name evidence="2" type="ORF">UFOPK4189_01818</name>
</gene>
<reference evidence="5" key="1">
    <citation type="submission" date="2020-05" db="EMBL/GenBank/DDBJ databases">
        <authorList>
            <person name="Chiriac C."/>
            <person name="Salcher M."/>
            <person name="Ghai R."/>
            <person name="Kavagutti S V."/>
        </authorList>
    </citation>
    <scope>NUCLEOTIDE SEQUENCE</scope>
</reference>
<sequence>MSVSIDLSGRRALITGSGQGVGAAIAATLAEAGAEVFVNDLVPERAEAGAAALRSQGFAAQAAAFDVTNLEAVTESITAIGPLDILVNNAGNAGGDGWTAMAPFHTTSPSEWNKFINVNLYGVMNCVHAALPGMIQGKWGRVVTIISDAGRVGEPSMASYAAAKGGAAAFTRAVAHEVGRYNITANNISLGTMRTPLSEERWANISEADAKVVLQRYLVRRPGLPADVAALALYLVSDGGEWVTAQTYPLNGGYSVAL</sequence>
<dbReference type="EMBL" id="CAFAAV010000101">
    <property type="protein sequence ID" value="CAB4821574.1"/>
    <property type="molecule type" value="Genomic_DNA"/>
</dbReference>
<dbReference type="Pfam" id="PF00106">
    <property type="entry name" value="adh_short"/>
    <property type="match status" value="1"/>
</dbReference>
<evidence type="ECO:0000313" key="2">
    <source>
        <dbReference type="EMBL" id="CAB4364049.1"/>
    </source>
</evidence>
<dbReference type="InterPro" id="IPR036291">
    <property type="entry name" value="NAD(P)-bd_dom_sf"/>
</dbReference>
<comment type="similarity">
    <text evidence="1">Belongs to the short-chain dehydrogenases/reductases (SDR) family.</text>
</comment>
<organism evidence="5">
    <name type="scientific">freshwater metagenome</name>
    <dbReference type="NCBI Taxonomy" id="449393"/>
    <lineage>
        <taxon>unclassified sequences</taxon>
        <taxon>metagenomes</taxon>
        <taxon>ecological metagenomes</taxon>
    </lineage>
</organism>
<dbReference type="PRINTS" id="PR00081">
    <property type="entry name" value="GDHRDH"/>
</dbReference>
<evidence type="ECO:0000256" key="1">
    <source>
        <dbReference type="ARBA" id="ARBA00006484"/>
    </source>
</evidence>
<dbReference type="GO" id="GO:0032787">
    <property type="term" value="P:monocarboxylic acid metabolic process"/>
    <property type="evidence" value="ECO:0007669"/>
    <property type="project" value="UniProtKB-ARBA"/>
</dbReference>
<dbReference type="EMBL" id="CAEZYF010000009">
    <property type="protein sequence ID" value="CAB4723953.1"/>
    <property type="molecule type" value="Genomic_DNA"/>
</dbReference>
<evidence type="ECO:0000313" key="6">
    <source>
        <dbReference type="EMBL" id="CAB4991268.1"/>
    </source>
</evidence>
<dbReference type="PANTHER" id="PTHR42879:SF2">
    <property type="entry name" value="3-OXOACYL-[ACYL-CARRIER-PROTEIN] REDUCTASE FABG"/>
    <property type="match status" value="1"/>
</dbReference>
<accession>A0A6J7IX14</accession>
<evidence type="ECO:0000313" key="3">
    <source>
        <dbReference type="EMBL" id="CAB4723953.1"/>
    </source>
</evidence>
<dbReference type="FunFam" id="3.40.50.720:FF:000084">
    <property type="entry name" value="Short-chain dehydrogenase reductase"/>
    <property type="match status" value="1"/>
</dbReference>
<dbReference type="EMBL" id="CAFBMT010000009">
    <property type="protein sequence ID" value="CAB4935445.1"/>
    <property type="molecule type" value="Genomic_DNA"/>
</dbReference>
<name>A0A6J7IX14_9ZZZZ</name>
<dbReference type="Gene3D" id="3.40.50.720">
    <property type="entry name" value="NAD(P)-binding Rossmann-like Domain"/>
    <property type="match status" value="1"/>
</dbReference>
<dbReference type="CDD" id="cd05233">
    <property type="entry name" value="SDR_c"/>
    <property type="match status" value="1"/>
</dbReference>
<dbReference type="PROSITE" id="PS00061">
    <property type="entry name" value="ADH_SHORT"/>
    <property type="match status" value="1"/>
</dbReference>
<dbReference type="EMBL" id="CAFBOL010000035">
    <property type="protein sequence ID" value="CAB4991268.1"/>
    <property type="molecule type" value="Genomic_DNA"/>
</dbReference>
<proteinExistence type="inferred from homology"/>
<dbReference type="AlphaFoldDB" id="A0A6J7IX14"/>
<evidence type="ECO:0000313" key="4">
    <source>
        <dbReference type="EMBL" id="CAB4821574.1"/>
    </source>
</evidence>
<dbReference type="SUPFAM" id="SSF51735">
    <property type="entry name" value="NAD(P)-binding Rossmann-fold domains"/>
    <property type="match status" value="1"/>
</dbReference>
<dbReference type="PRINTS" id="PR00080">
    <property type="entry name" value="SDRFAMILY"/>
</dbReference>
<dbReference type="InterPro" id="IPR050259">
    <property type="entry name" value="SDR"/>
</dbReference>
<dbReference type="InterPro" id="IPR020904">
    <property type="entry name" value="Sc_DH/Rdtase_CS"/>
</dbReference>
<dbReference type="PANTHER" id="PTHR42879">
    <property type="entry name" value="3-OXOACYL-(ACYL-CARRIER-PROTEIN) REDUCTASE"/>
    <property type="match status" value="1"/>
</dbReference>
<dbReference type="InterPro" id="IPR002347">
    <property type="entry name" value="SDR_fam"/>
</dbReference>